<keyword evidence="3" id="KW-1185">Reference proteome</keyword>
<name>A0A8W4F7R5_PIG</name>
<dbReference type="Proteomes" id="UP000008227">
    <property type="component" value="Chromosome 2"/>
</dbReference>
<feature type="compositionally biased region" description="Basic and acidic residues" evidence="1">
    <location>
        <begin position="7"/>
        <end position="23"/>
    </location>
</feature>
<evidence type="ECO:0000313" key="3">
    <source>
        <dbReference type="Proteomes" id="UP000008227"/>
    </source>
</evidence>
<protein>
    <submittedName>
        <fullName evidence="2">KIAA1191</fullName>
    </submittedName>
</protein>
<accession>A0A8W4F7R5</accession>
<reference evidence="2" key="3">
    <citation type="submission" date="2025-09" db="UniProtKB">
        <authorList>
            <consortium name="Ensembl"/>
        </authorList>
    </citation>
    <scope>IDENTIFICATION</scope>
</reference>
<organism evidence="2 3">
    <name type="scientific">Sus scrofa</name>
    <name type="common">Pig</name>
    <dbReference type="NCBI Taxonomy" id="9823"/>
    <lineage>
        <taxon>Eukaryota</taxon>
        <taxon>Metazoa</taxon>
        <taxon>Chordata</taxon>
        <taxon>Craniata</taxon>
        <taxon>Vertebrata</taxon>
        <taxon>Euteleostomi</taxon>
        <taxon>Mammalia</taxon>
        <taxon>Eutheria</taxon>
        <taxon>Laurasiatheria</taxon>
        <taxon>Artiodactyla</taxon>
        <taxon>Suina</taxon>
        <taxon>Suidae</taxon>
        <taxon>Sus</taxon>
    </lineage>
</organism>
<dbReference type="GeneTree" id="ENSGT00390000000537"/>
<proteinExistence type="predicted"/>
<feature type="region of interest" description="Disordered" evidence="1">
    <location>
        <begin position="1"/>
        <end position="36"/>
    </location>
</feature>
<evidence type="ECO:0000313" key="2">
    <source>
        <dbReference type="Ensembl" id="ENSSSCP00000075368.1"/>
    </source>
</evidence>
<sequence>MASRQPEVPETKAAEWRDNERGEAAGLHPVHPEQQPSLFPKAEVPRLVHFWFFHSLTWSQSQRHGFWKRG</sequence>
<gene>
    <name evidence="2" type="primary">KIAA1191</name>
</gene>
<dbReference type="AlphaFoldDB" id="A0A8W4F7R5"/>
<evidence type="ECO:0000256" key="1">
    <source>
        <dbReference type="SAM" id="MobiDB-lite"/>
    </source>
</evidence>
<reference evidence="2" key="1">
    <citation type="journal article" date="2020" name="Gigascience">
        <title>An improved pig reference genome sequence to enable pig genetics and genomics research.</title>
        <authorList>
            <person name="Warr A."/>
            <person name="Affara N."/>
            <person name="Aken B."/>
            <person name="Beiki H."/>
            <person name="Bickhart D.M."/>
            <person name="Billis K."/>
            <person name="Chow W."/>
            <person name="Eory L."/>
            <person name="Finlayson H.A."/>
            <person name="Flicek P."/>
            <person name="Giron C.G."/>
            <person name="Griffin D.K."/>
            <person name="Hall R."/>
            <person name="Hannum G."/>
            <person name="Hourlier T."/>
            <person name="Howe K."/>
            <person name="Hume D.A."/>
            <person name="Izuogu O."/>
            <person name="Kim K."/>
            <person name="Koren S."/>
            <person name="Liu H."/>
            <person name="Manchanda N."/>
            <person name="Martin F.J."/>
            <person name="Nonneman D.J."/>
            <person name="O'Connor R.E."/>
            <person name="Phillippy A.M."/>
            <person name="Rohrer G.A."/>
            <person name="Rosen B.D."/>
            <person name="Rund L.A."/>
            <person name="Sargent C.A."/>
            <person name="Schook L.B."/>
            <person name="Schroeder S.G."/>
            <person name="Schwartz A.S."/>
            <person name="Skinner B.M."/>
            <person name="Talbot R."/>
            <person name="Tseng E."/>
            <person name="Tuggle C.K."/>
            <person name="Watson M."/>
            <person name="Smith T.P.L."/>
            <person name="Archibald A.L."/>
        </authorList>
    </citation>
    <scope>NUCLEOTIDE SEQUENCE [LARGE SCALE GENOMIC DNA]</scope>
    <source>
        <strain evidence="2">Duroc</strain>
    </source>
</reference>
<dbReference type="Ensembl" id="ENSSSCT00000095756.1">
    <property type="protein sequence ID" value="ENSSSCP00000075368.1"/>
    <property type="gene ID" value="ENSSSCG00000014060.5"/>
</dbReference>
<reference evidence="2" key="2">
    <citation type="submission" date="2025-08" db="UniProtKB">
        <authorList>
            <consortium name="Ensembl"/>
        </authorList>
    </citation>
    <scope>IDENTIFICATION</scope>
</reference>